<dbReference type="InParanoid" id="A0A5J5EMB0"/>
<dbReference type="EMBL" id="VXIS01000196">
    <property type="protein sequence ID" value="KAA8897597.1"/>
    <property type="molecule type" value="Genomic_DNA"/>
</dbReference>
<evidence type="ECO:0000313" key="2">
    <source>
        <dbReference type="Proteomes" id="UP000326924"/>
    </source>
</evidence>
<organism evidence="1 2">
    <name type="scientific">Sphaerosporella brunnea</name>
    <dbReference type="NCBI Taxonomy" id="1250544"/>
    <lineage>
        <taxon>Eukaryota</taxon>
        <taxon>Fungi</taxon>
        <taxon>Dikarya</taxon>
        <taxon>Ascomycota</taxon>
        <taxon>Pezizomycotina</taxon>
        <taxon>Pezizomycetes</taxon>
        <taxon>Pezizales</taxon>
        <taxon>Pyronemataceae</taxon>
        <taxon>Sphaerosporella</taxon>
    </lineage>
</organism>
<evidence type="ECO:0000313" key="1">
    <source>
        <dbReference type="EMBL" id="KAA8897597.1"/>
    </source>
</evidence>
<dbReference type="Proteomes" id="UP000326924">
    <property type="component" value="Unassembled WGS sequence"/>
</dbReference>
<dbReference type="AlphaFoldDB" id="A0A5J5EMB0"/>
<keyword evidence="2" id="KW-1185">Reference proteome</keyword>
<proteinExistence type="predicted"/>
<name>A0A5J5EMB0_9PEZI</name>
<sequence>MFSLAVPRVQVTLLSITILSPRRRHGLHYRRRADFVQRYWVVSGIRQNSEWPRMGTAGLCVHVERQSECNAGPSDYIAGSPLVYLGVQQRISITVSTIEARHRFASSITAANLTTFYDDDFTVVTVDLLPDASDYILDLTNGHPRAVDSVLKMIQKVRYSHLFLCHRTLSN</sequence>
<gene>
    <name evidence="1" type="ORF">FN846DRAFT_229495</name>
</gene>
<protein>
    <submittedName>
        <fullName evidence="1">Uncharacterized protein</fullName>
    </submittedName>
</protein>
<accession>A0A5J5EMB0</accession>
<reference evidence="1 2" key="1">
    <citation type="submission" date="2019-09" db="EMBL/GenBank/DDBJ databases">
        <title>Draft genome of the ectomycorrhizal ascomycete Sphaerosporella brunnea.</title>
        <authorList>
            <consortium name="DOE Joint Genome Institute"/>
            <person name="Benucci G.M."/>
            <person name="Marozzi G."/>
            <person name="Antonielli L."/>
            <person name="Sanchez S."/>
            <person name="Marco P."/>
            <person name="Wang X."/>
            <person name="Falini L.B."/>
            <person name="Barry K."/>
            <person name="Haridas S."/>
            <person name="Lipzen A."/>
            <person name="Labutti K."/>
            <person name="Grigoriev I.V."/>
            <person name="Murat C."/>
            <person name="Martin F."/>
            <person name="Albertini E."/>
            <person name="Donnini D."/>
            <person name="Bonito G."/>
        </authorList>
    </citation>
    <scope>NUCLEOTIDE SEQUENCE [LARGE SCALE GENOMIC DNA]</scope>
    <source>
        <strain evidence="1 2">Sb_GMNB300</strain>
    </source>
</reference>
<dbReference type="OrthoDB" id="2364732at2759"/>
<comment type="caution">
    <text evidence="1">The sequence shown here is derived from an EMBL/GenBank/DDBJ whole genome shotgun (WGS) entry which is preliminary data.</text>
</comment>